<comment type="caution">
    <text evidence="1">The sequence shown here is derived from an EMBL/GenBank/DDBJ whole genome shotgun (WGS) entry which is preliminary data.</text>
</comment>
<sequence length="55" mass="6451">PRGIRERRGELDIADEEEEGHWEDKEDFDGGERHETDVAVYVEPTTLVLEKLVER</sequence>
<reference evidence="1" key="1">
    <citation type="submission" date="2021-06" db="EMBL/GenBank/DDBJ databases">
        <authorList>
            <person name="Kallberg Y."/>
            <person name="Tangrot J."/>
            <person name="Rosling A."/>
        </authorList>
    </citation>
    <scope>NUCLEOTIDE SEQUENCE</scope>
    <source>
        <strain evidence="1">CL356</strain>
    </source>
</reference>
<proteinExistence type="predicted"/>
<gene>
    <name evidence="1" type="ORF">ACOLOM_LOCUS11361</name>
</gene>
<evidence type="ECO:0000313" key="2">
    <source>
        <dbReference type="Proteomes" id="UP000789525"/>
    </source>
</evidence>
<feature type="non-terminal residue" evidence="1">
    <location>
        <position position="1"/>
    </location>
</feature>
<accession>A0ACA9PYL9</accession>
<dbReference type="EMBL" id="CAJVPT010040583">
    <property type="protein sequence ID" value="CAG8725777.1"/>
    <property type="molecule type" value="Genomic_DNA"/>
</dbReference>
<dbReference type="Proteomes" id="UP000789525">
    <property type="component" value="Unassembled WGS sequence"/>
</dbReference>
<keyword evidence="2" id="KW-1185">Reference proteome</keyword>
<organism evidence="1 2">
    <name type="scientific">Acaulospora colombiana</name>
    <dbReference type="NCBI Taxonomy" id="27376"/>
    <lineage>
        <taxon>Eukaryota</taxon>
        <taxon>Fungi</taxon>
        <taxon>Fungi incertae sedis</taxon>
        <taxon>Mucoromycota</taxon>
        <taxon>Glomeromycotina</taxon>
        <taxon>Glomeromycetes</taxon>
        <taxon>Diversisporales</taxon>
        <taxon>Acaulosporaceae</taxon>
        <taxon>Acaulospora</taxon>
    </lineage>
</organism>
<protein>
    <submittedName>
        <fullName evidence="1">14283_t:CDS:1</fullName>
    </submittedName>
</protein>
<name>A0ACA9PYL9_9GLOM</name>
<evidence type="ECO:0000313" key="1">
    <source>
        <dbReference type="EMBL" id="CAG8725777.1"/>
    </source>
</evidence>